<evidence type="ECO:0000259" key="7">
    <source>
        <dbReference type="Pfam" id="PF02687"/>
    </source>
</evidence>
<dbReference type="PIRSF" id="PIRSF018968">
    <property type="entry name" value="ABC_permease_BceB"/>
    <property type="match status" value="1"/>
</dbReference>
<comment type="similarity">
    <text evidence="6">Belongs to the ABC-4 integral membrane protein family.</text>
</comment>
<dbReference type="PANTHER" id="PTHR46795:SF3">
    <property type="entry name" value="ABC TRANSPORTER PERMEASE"/>
    <property type="match status" value="1"/>
</dbReference>
<dbReference type="InterPro" id="IPR052536">
    <property type="entry name" value="ABC-4_Integral_Memb_Prot"/>
</dbReference>
<evidence type="ECO:0000256" key="4">
    <source>
        <dbReference type="ARBA" id="ARBA00022989"/>
    </source>
</evidence>
<dbReference type="GO" id="GO:0055085">
    <property type="term" value="P:transmembrane transport"/>
    <property type="evidence" value="ECO:0007669"/>
    <property type="project" value="UniProtKB-UniRule"/>
</dbReference>
<dbReference type="AlphaFoldDB" id="A0A0M6WJK1"/>
<evidence type="ECO:0000256" key="3">
    <source>
        <dbReference type="ARBA" id="ARBA00022692"/>
    </source>
</evidence>
<keyword evidence="4 6" id="KW-1133">Transmembrane helix</keyword>
<evidence type="ECO:0000256" key="1">
    <source>
        <dbReference type="ARBA" id="ARBA00004651"/>
    </source>
</evidence>
<feature type="domain" description="ABC3 transporter permease C-terminal" evidence="7">
    <location>
        <begin position="59"/>
        <end position="172"/>
    </location>
</feature>
<evidence type="ECO:0000313" key="9">
    <source>
        <dbReference type="Proteomes" id="UP000049828"/>
    </source>
</evidence>
<dbReference type="OrthoDB" id="9781780at2"/>
<dbReference type="GO" id="GO:0005886">
    <property type="term" value="C:plasma membrane"/>
    <property type="evidence" value="ECO:0007669"/>
    <property type="project" value="UniProtKB-SubCell"/>
</dbReference>
<name>A0A0M6WJK1_9FIRM</name>
<evidence type="ECO:0000256" key="5">
    <source>
        <dbReference type="ARBA" id="ARBA00023136"/>
    </source>
</evidence>
<feature type="transmembrane region" description="Helical" evidence="6">
    <location>
        <begin position="110"/>
        <end position="135"/>
    </location>
</feature>
<feature type="transmembrane region" description="Helical" evidence="6">
    <location>
        <begin position="237"/>
        <end position="261"/>
    </location>
</feature>
<organism evidence="8 9">
    <name type="scientific">Roseburia inulinivorans</name>
    <dbReference type="NCBI Taxonomy" id="360807"/>
    <lineage>
        <taxon>Bacteria</taxon>
        <taxon>Bacillati</taxon>
        <taxon>Bacillota</taxon>
        <taxon>Clostridia</taxon>
        <taxon>Lachnospirales</taxon>
        <taxon>Lachnospiraceae</taxon>
        <taxon>Roseburia</taxon>
    </lineage>
</organism>
<evidence type="ECO:0000256" key="2">
    <source>
        <dbReference type="ARBA" id="ARBA00022475"/>
    </source>
</evidence>
<feature type="transmembrane region" description="Helical" evidence="6">
    <location>
        <begin position="544"/>
        <end position="564"/>
    </location>
</feature>
<dbReference type="PANTHER" id="PTHR46795">
    <property type="entry name" value="ABC TRANSPORTER PERMEASE-RELATED-RELATED"/>
    <property type="match status" value="1"/>
</dbReference>
<evidence type="ECO:0000256" key="6">
    <source>
        <dbReference type="PIRNR" id="PIRNR018968"/>
    </source>
</evidence>
<keyword evidence="3 6" id="KW-0812">Transmembrane</keyword>
<dbReference type="Pfam" id="PF02687">
    <property type="entry name" value="FtsX"/>
    <property type="match status" value="1"/>
</dbReference>
<feature type="transmembrane region" description="Helical" evidence="6">
    <location>
        <begin position="199"/>
        <end position="217"/>
    </location>
</feature>
<gene>
    <name evidence="8" type="ORF">RIL183_17531</name>
</gene>
<feature type="transmembrane region" description="Helical" evidence="6">
    <location>
        <begin position="633"/>
        <end position="653"/>
    </location>
</feature>
<keyword evidence="9" id="KW-1185">Reference proteome</keyword>
<dbReference type="RefSeq" id="WP_021923450.1">
    <property type="nucleotide sequence ID" value="NZ_CVRS01000062.1"/>
</dbReference>
<feature type="transmembrane region" description="Helical" evidence="6">
    <location>
        <begin position="598"/>
        <end position="621"/>
    </location>
</feature>
<comment type="subcellular location">
    <subcellularLocation>
        <location evidence="1 6">Cell membrane</location>
        <topology evidence="1 6">Multi-pass membrane protein</topology>
    </subcellularLocation>
</comment>
<keyword evidence="5 6" id="KW-0472">Membrane</keyword>
<feature type="transmembrane region" description="Helical" evidence="6">
    <location>
        <begin position="294"/>
        <end position="317"/>
    </location>
</feature>
<dbReference type="STRING" id="360807.ERS852392_00771"/>
<feature type="transmembrane region" description="Helical" evidence="6">
    <location>
        <begin position="15"/>
        <end position="36"/>
    </location>
</feature>
<feature type="transmembrane region" description="Helical" evidence="6">
    <location>
        <begin position="56"/>
        <end position="75"/>
    </location>
</feature>
<dbReference type="InterPro" id="IPR027022">
    <property type="entry name" value="ABC_permease_BceB-typ"/>
</dbReference>
<evidence type="ECO:0000313" key="8">
    <source>
        <dbReference type="EMBL" id="CRL35757.1"/>
    </source>
</evidence>
<feature type="transmembrane region" description="Helical" evidence="6">
    <location>
        <begin position="155"/>
        <end position="179"/>
    </location>
</feature>
<accession>A0A0M6WJK1</accession>
<dbReference type="EMBL" id="CVRS01000062">
    <property type="protein sequence ID" value="CRL35757.1"/>
    <property type="molecule type" value="Genomic_DNA"/>
</dbReference>
<sequence length="668" mass="74863">MNNLSMALKNLKKNFSFYALYLLSVSFVITVFFAFTSFSMNTVMLEKISGNGRVEMMCNVISVFLMAFVVFYMSYSNRFFLRRRTKELGVYALLGYRKTTVLSLLTTENLLVCFGAFIVGILLGIFFHKGIVFGITKLLDLSINNSKIPFFNVNAIAKTACFIFAIVIVLMLSNSRFLFKTSLMGLVRFEKSAERKMKFHAVPSIVGFCCIILGYVLALDILRGDKSVWFSIGYTPIAMLTLVLVVVGTILFISSFLPFVVHISKNNKRKFYTETKIITSPNFIYRMRSNSKTLIMLTLLSAATLTVSSVMALSLYYPIAAVSRMAPSEIECRIENESEIDAIKQIVNEHSSKNDVSFLQTNIYKVTSTSEQVPLEYSAGSSKGDSDNEKILRNAGFECISYSNYMALLEAQGKKGALEQIGGLHDSECILVKYQPASDNAETGNVYPLLIGNEEISVTVIATTLDNPISFANSIGTLIVSDDLYDAIAEEISPETEVLSINGQSIKDNEALFLDLSEYLNDSPYLQGNSHRIHEIFSLSSSTFLLLGFLVILFFIATGSILYFNNLSAISDSKADYEILRKIGYTDRTVKKIIKKQTISFFSIPFLFGLVDCVFATLVYRTALMQNILKESLILYIPTFIAILLTFIIYMIYYCMTVHTCCKTVLKK</sequence>
<protein>
    <submittedName>
        <fullName evidence="8">Predicted permease</fullName>
    </submittedName>
</protein>
<reference evidence="9" key="1">
    <citation type="submission" date="2015-05" db="EMBL/GenBank/DDBJ databases">
        <authorList>
            <consortium name="Pathogen Informatics"/>
        </authorList>
    </citation>
    <scope>NUCLEOTIDE SEQUENCE [LARGE SCALE GENOMIC DNA]</scope>
    <source>
        <strain evidence="9">L1-83</strain>
    </source>
</reference>
<proteinExistence type="inferred from homology"/>
<dbReference type="Proteomes" id="UP000049828">
    <property type="component" value="Unassembled WGS sequence"/>
</dbReference>
<dbReference type="InterPro" id="IPR003838">
    <property type="entry name" value="ABC3_permease_C"/>
</dbReference>
<keyword evidence="2 6" id="KW-1003">Cell membrane</keyword>
<keyword evidence="6" id="KW-0813">Transport</keyword>